<dbReference type="InterPro" id="IPR050936">
    <property type="entry name" value="AP-1-like"/>
</dbReference>
<feature type="compositionally biased region" description="Basic and acidic residues" evidence="3">
    <location>
        <begin position="27"/>
        <end position="36"/>
    </location>
</feature>
<evidence type="ECO:0008006" key="6">
    <source>
        <dbReference type="Google" id="ProtNLM"/>
    </source>
</evidence>
<feature type="compositionally biased region" description="Polar residues" evidence="3">
    <location>
        <begin position="1"/>
        <end position="13"/>
    </location>
</feature>
<feature type="compositionally biased region" description="Basic residues" evidence="3">
    <location>
        <begin position="175"/>
        <end position="188"/>
    </location>
</feature>
<evidence type="ECO:0000313" key="5">
    <source>
        <dbReference type="Proteomes" id="UP000799428"/>
    </source>
</evidence>
<dbReference type="GO" id="GO:0000976">
    <property type="term" value="F:transcription cis-regulatory region binding"/>
    <property type="evidence" value="ECO:0007669"/>
    <property type="project" value="InterPro"/>
</dbReference>
<dbReference type="PANTHER" id="PTHR40621:SF6">
    <property type="entry name" value="AP-1-LIKE TRANSCRIPTION FACTOR YAP1-RELATED"/>
    <property type="match status" value="1"/>
</dbReference>
<name>A0A6G1KIT9_9PLEO</name>
<sequence length="365" mass="40380">MMKNFSFRQFQRTSDSKEPEGEGEGEGNVKDKDSLAYHKRREQVRKAQRTHRERKESYIKSLETQVLQRRSNEARILEEQIKLNAEIARLKRILDRNGLVYDASQGVEHASTDGSSWTATSAALSDVSVGIMTSPFHAQQMHICSPSNSSGSQFAFGDSVSESSPSGHGVAGGKQKQKQKHGFFKSRGRANTLEEANRVRSTTPLAKHVRDLDQTNLGMEFVLTLEAPCLHHTQHTATEAHLPTGHALTATAPLLFQSPTQPVNTSTTKFPPWETPHLGLEKLLSLSFNFELQDGEVTPVQAWQQLREHPEFGGLEIARLRELVGELGKGAKCHGFGAVIETDTLSALMRGLFSGGGRDFSFGFE</sequence>
<keyword evidence="2" id="KW-0539">Nucleus</keyword>
<dbReference type="Gene3D" id="1.20.5.170">
    <property type="match status" value="1"/>
</dbReference>
<evidence type="ECO:0000313" key="4">
    <source>
        <dbReference type="EMBL" id="KAF2712748.1"/>
    </source>
</evidence>
<dbReference type="GO" id="GO:0001228">
    <property type="term" value="F:DNA-binding transcription activator activity, RNA polymerase II-specific"/>
    <property type="evidence" value="ECO:0007669"/>
    <property type="project" value="TreeGrafter"/>
</dbReference>
<accession>A0A6G1KIT9</accession>
<feature type="compositionally biased region" description="Basic residues" evidence="3">
    <location>
        <begin position="37"/>
        <end position="52"/>
    </location>
</feature>
<dbReference type="InterPro" id="IPR046347">
    <property type="entry name" value="bZIP_sf"/>
</dbReference>
<keyword evidence="5" id="KW-1185">Reference proteome</keyword>
<dbReference type="CDD" id="cd14688">
    <property type="entry name" value="bZIP_YAP"/>
    <property type="match status" value="1"/>
</dbReference>
<evidence type="ECO:0000256" key="2">
    <source>
        <dbReference type="ARBA" id="ARBA00023242"/>
    </source>
</evidence>
<organism evidence="4 5">
    <name type="scientific">Pleomassaria siparia CBS 279.74</name>
    <dbReference type="NCBI Taxonomy" id="1314801"/>
    <lineage>
        <taxon>Eukaryota</taxon>
        <taxon>Fungi</taxon>
        <taxon>Dikarya</taxon>
        <taxon>Ascomycota</taxon>
        <taxon>Pezizomycotina</taxon>
        <taxon>Dothideomycetes</taxon>
        <taxon>Pleosporomycetidae</taxon>
        <taxon>Pleosporales</taxon>
        <taxon>Pleomassariaceae</taxon>
        <taxon>Pleomassaria</taxon>
    </lineage>
</organism>
<dbReference type="EMBL" id="MU005766">
    <property type="protein sequence ID" value="KAF2712748.1"/>
    <property type="molecule type" value="Genomic_DNA"/>
</dbReference>
<dbReference type="OrthoDB" id="2590011at2759"/>
<feature type="region of interest" description="Disordered" evidence="3">
    <location>
        <begin position="1"/>
        <end position="56"/>
    </location>
</feature>
<feature type="region of interest" description="Disordered" evidence="3">
    <location>
        <begin position="154"/>
        <end position="201"/>
    </location>
</feature>
<comment type="subcellular location">
    <subcellularLocation>
        <location evidence="1">Nucleus</location>
    </subcellularLocation>
</comment>
<dbReference type="GO" id="GO:0090575">
    <property type="term" value="C:RNA polymerase II transcription regulator complex"/>
    <property type="evidence" value="ECO:0007669"/>
    <property type="project" value="TreeGrafter"/>
</dbReference>
<dbReference type="AlphaFoldDB" id="A0A6G1KIT9"/>
<dbReference type="Gene3D" id="1.10.238.100">
    <property type="entry name" value="YAP1 redox domain. Chain B"/>
    <property type="match status" value="1"/>
</dbReference>
<proteinExistence type="predicted"/>
<reference evidence="4" key="1">
    <citation type="journal article" date="2020" name="Stud. Mycol.">
        <title>101 Dothideomycetes genomes: a test case for predicting lifestyles and emergence of pathogens.</title>
        <authorList>
            <person name="Haridas S."/>
            <person name="Albert R."/>
            <person name="Binder M."/>
            <person name="Bloem J."/>
            <person name="Labutti K."/>
            <person name="Salamov A."/>
            <person name="Andreopoulos B."/>
            <person name="Baker S."/>
            <person name="Barry K."/>
            <person name="Bills G."/>
            <person name="Bluhm B."/>
            <person name="Cannon C."/>
            <person name="Castanera R."/>
            <person name="Culley D."/>
            <person name="Daum C."/>
            <person name="Ezra D."/>
            <person name="Gonzalez J."/>
            <person name="Henrissat B."/>
            <person name="Kuo A."/>
            <person name="Liang C."/>
            <person name="Lipzen A."/>
            <person name="Lutzoni F."/>
            <person name="Magnuson J."/>
            <person name="Mondo S."/>
            <person name="Nolan M."/>
            <person name="Ohm R."/>
            <person name="Pangilinan J."/>
            <person name="Park H.-J."/>
            <person name="Ramirez L."/>
            <person name="Alfaro M."/>
            <person name="Sun H."/>
            <person name="Tritt A."/>
            <person name="Yoshinaga Y."/>
            <person name="Zwiers L.-H."/>
            <person name="Turgeon B."/>
            <person name="Goodwin S."/>
            <person name="Spatafora J."/>
            <person name="Crous P."/>
            <person name="Grigoriev I."/>
        </authorList>
    </citation>
    <scope>NUCLEOTIDE SEQUENCE</scope>
    <source>
        <strain evidence="4">CBS 279.74</strain>
    </source>
</reference>
<dbReference type="Proteomes" id="UP000799428">
    <property type="component" value="Unassembled WGS sequence"/>
</dbReference>
<dbReference type="SUPFAM" id="SSF57959">
    <property type="entry name" value="Leucine zipper domain"/>
    <property type="match status" value="1"/>
</dbReference>
<evidence type="ECO:0000256" key="1">
    <source>
        <dbReference type="ARBA" id="ARBA00004123"/>
    </source>
</evidence>
<evidence type="ECO:0000256" key="3">
    <source>
        <dbReference type="SAM" id="MobiDB-lite"/>
    </source>
</evidence>
<dbReference type="PANTHER" id="PTHR40621">
    <property type="entry name" value="TRANSCRIPTION FACTOR KAPC-RELATED"/>
    <property type="match status" value="1"/>
</dbReference>
<gene>
    <name evidence="4" type="ORF">K504DRAFT_427344</name>
</gene>
<protein>
    <recommendedName>
        <fullName evidence="6">BZIP domain-containing protein</fullName>
    </recommendedName>
</protein>